<feature type="domain" description="Transglutaminase-like" evidence="1">
    <location>
        <begin position="194"/>
        <end position="255"/>
    </location>
</feature>
<accession>A0A9E4ZVZ8</accession>
<dbReference type="EMBL" id="JAPVER010000020">
    <property type="protein sequence ID" value="MCZ3366289.1"/>
    <property type="molecule type" value="Genomic_DNA"/>
</dbReference>
<gene>
    <name evidence="3" type="ORF">O3H35_04065</name>
    <name evidence="2" type="ORF">O3H54_10400</name>
</gene>
<dbReference type="Proteomes" id="UP001074446">
    <property type="component" value="Unassembled WGS sequence"/>
</dbReference>
<name>A0A9E4ZVZ8_9EURY</name>
<dbReference type="SUPFAM" id="SSF54001">
    <property type="entry name" value="Cysteine proteinases"/>
    <property type="match status" value="1"/>
</dbReference>
<reference evidence="2" key="1">
    <citation type="submission" date="2022-12" db="EMBL/GenBank/DDBJ databases">
        <title>Reclassification of two methanogenic archaea species isolated from the Kolyma lowland permafrost.</title>
        <authorList>
            <person name="Trubitsyn V.E."/>
            <person name="Rivkina E.M."/>
            <person name="Shcherbakova V.A."/>
        </authorList>
    </citation>
    <scope>NUCLEOTIDE SEQUENCE</scope>
    <source>
        <strain evidence="2">M2</strain>
        <strain evidence="3">MK4</strain>
    </source>
</reference>
<dbReference type="SMART" id="SM00460">
    <property type="entry name" value="TGc"/>
    <property type="match status" value="1"/>
</dbReference>
<evidence type="ECO:0000313" key="4">
    <source>
        <dbReference type="Proteomes" id="UP001068021"/>
    </source>
</evidence>
<comment type="caution">
    <text evidence="2">The sequence shown here is derived from an EMBL/GenBank/DDBJ whole genome shotgun (WGS) entry which is preliminary data.</text>
</comment>
<protein>
    <submittedName>
        <fullName evidence="2">Transglutaminase-like domain-containing protein</fullName>
    </submittedName>
</protein>
<dbReference type="Gene3D" id="3.10.620.30">
    <property type="match status" value="1"/>
</dbReference>
<dbReference type="RefSeq" id="WP_052376074.1">
    <property type="nucleotide sequence ID" value="NZ_JAPVER010000020.1"/>
</dbReference>
<dbReference type="AlphaFoldDB" id="A0A9E4ZVZ8"/>
<sequence>MRIKKELYIIFTFLISLSLVFGSISHNFGELSNIHPETWNKSCNNSTGQGNFTLEPNNSTNQSITPINQTIINDTSPKNQSIDDILFDSISLNLFKAGLNPDVIDEAAGDSTGINRTLNQTGELPPIKVKVSLAKCLKPTSTAQSNDPHIKALAAKITQGATTKYEKAVRIFNWVRDNLDYSFYYNTKYGAVKTLKNKEGNCVDLSHLLVALSRAAGIPARYVHVTAEFASGRVCGHVFVQAYIKGKWYNMDASNNINEFNVINNWYKVTAAIKGIYTKLPF</sequence>
<dbReference type="InterPro" id="IPR002931">
    <property type="entry name" value="Transglutaminase-like"/>
</dbReference>
<keyword evidence="4" id="KW-1185">Reference proteome</keyword>
<dbReference type="InterPro" id="IPR038765">
    <property type="entry name" value="Papain-like_cys_pep_sf"/>
</dbReference>
<dbReference type="PANTHER" id="PTHR33490">
    <property type="entry name" value="BLR5614 PROTEIN-RELATED"/>
    <property type="match status" value="1"/>
</dbReference>
<evidence type="ECO:0000313" key="2">
    <source>
        <dbReference type="EMBL" id="MCZ3366289.1"/>
    </source>
</evidence>
<dbReference type="Pfam" id="PF01841">
    <property type="entry name" value="Transglut_core"/>
    <property type="match status" value="1"/>
</dbReference>
<proteinExistence type="predicted"/>
<dbReference type="EMBL" id="JAPVES010000029">
    <property type="protein sequence ID" value="MCZ3371797.1"/>
    <property type="molecule type" value="Genomic_DNA"/>
</dbReference>
<organism evidence="2 4">
    <name type="scientific">Methanobacterium veterum</name>
    <dbReference type="NCBI Taxonomy" id="408577"/>
    <lineage>
        <taxon>Archaea</taxon>
        <taxon>Methanobacteriati</taxon>
        <taxon>Methanobacteriota</taxon>
        <taxon>Methanomada group</taxon>
        <taxon>Methanobacteria</taxon>
        <taxon>Methanobacteriales</taxon>
        <taxon>Methanobacteriaceae</taxon>
        <taxon>Methanobacterium</taxon>
    </lineage>
</organism>
<dbReference type="Proteomes" id="UP001068021">
    <property type="component" value="Unassembled WGS sequence"/>
</dbReference>
<evidence type="ECO:0000259" key="1">
    <source>
        <dbReference type="SMART" id="SM00460"/>
    </source>
</evidence>
<evidence type="ECO:0000313" key="3">
    <source>
        <dbReference type="EMBL" id="MCZ3371797.1"/>
    </source>
</evidence>
<dbReference type="PANTHER" id="PTHR33490:SF3">
    <property type="entry name" value="CONSERVED INTEGRAL MEMBRANE PROTEIN"/>
    <property type="match status" value="1"/>
</dbReference>